<evidence type="ECO:0000256" key="6">
    <source>
        <dbReference type="ARBA" id="ARBA00044208"/>
    </source>
</evidence>
<keyword evidence="3" id="KW-0963">Cytoplasm</keyword>
<dbReference type="SUPFAM" id="SSF100950">
    <property type="entry name" value="NagB/RpiA/CoA transferase-like"/>
    <property type="match status" value="1"/>
</dbReference>
<dbReference type="InterPro" id="IPR042528">
    <property type="entry name" value="elF-2B_alpha_N"/>
</dbReference>
<dbReference type="Gene3D" id="3.40.50.10470">
    <property type="entry name" value="Translation initiation factor eif-2b, domain 2"/>
    <property type="match status" value="1"/>
</dbReference>
<dbReference type="InterPro" id="IPR042529">
    <property type="entry name" value="IF_2B-like_C"/>
</dbReference>
<evidence type="ECO:0000256" key="10">
    <source>
        <dbReference type="SAM" id="MobiDB-lite"/>
    </source>
</evidence>
<protein>
    <recommendedName>
        <fullName evidence="6">Translation initiation factor eIF2B subunit alpha</fullName>
    </recommendedName>
    <alternativeName>
        <fullName evidence="7">eIF2B GDP-GTP exchange factor subunit alpha</fullName>
    </alternativeName>
</protein>
<comment type="similarity">
    <text evidence="2 9">Belongs to the eIF-2B alpha/beta/delta subunits family.</text>
</comment>
<evidence type="ECO:0000256" key="7">
    <source>
        <dbReference type="ARBA" id="ARBA00044236"/>
    </source>
</evidence>
<evidence type="ECO:0000256" key="2">
    <source>
        <dbReference type="ARBA" id="ARBA00007251"/>
    </source>
</evidence>
<dbReference type="STRING" id="1684307.A0A316U2L9"/>
<dbReference type="Pfam" id="PF01008">
    <property type="entry name" value="IF-2B"/>
    <property type="match status" value="1"/>
</dbReference>
<dbReference type="InterPro" id="IPR000649">
    <property type="entry name" value="IF-2B-related"/>
</dbReference>
<comment type="subcellular location">
    <subcellularLocation>
        <location evidence="1">Cytoplasm</location>
        <location evidence="1">Cytosol</location>
    </subcellularLocation>
</comment>
<organism evidence="11 12">
    <name type="scientific">Pseudomicrostroma glucosiphilum</name>
    <dbReference type="NCBI Taxonomy" id="1684307"/>
    <lineage>
        <taxon>Eukaryota</taxon>
        <taxon>Fungi</taxon>
        <taxon>Dikarya</taxon>
        <taxon>Basidiomycota</taxon>
        <taxon>Ustilaginomycotina</taxon>
        <taxon>Exobasidiomycetes</taxon>
        <taxon>Microstromatales</taxon>
        <taxon>Microstromatales incertae sedis</taxon>
        <taxon>Pseudomicrostroma</taxon>
    </lineage>
</organism>
<dbReference type="PANTHER" id="PTHR45860">
    <property type="entry name" value="TRANSLATION INITIATION FACTOR EIF-2B SUBUNIT ALPHA"/>
    <property type="match status" value="1"/>
</dbReference>
<evidence type="ECO:0000313" key="11">
    <source>
        <dbReference type="EMBL" id="PWN19589.1"/>
    </source>
</evidence>
<gene>
    <name evidence="11" type="ORF">BCV69DRAFT_272283</name>
</gene>
<keyword evidence="4" id="KW-0396">Initiation factor</keyword>
<evidence type="ECO:0000256" key="8">
    <source>
        <dbReference type="ARBA" id="ARBA00046432"/>
    </source>
</evidence>
<evidence type="ECO:0000256" key="3">
    <source>
        <dbReference type="ARBA" id="ARBA00022490"/>
    </source>
</evidence>
<dbReference type="InterPro" id="IPR037171">
    <property type="entry name" value="NagB/RpiA_transferase-like"/>
</dbReference>
<keyword evidence="12" id="KW-1185">Reference proteome</keyword>
<proteinExistence type="inferred from homology"/>
<comment type="subunit">
    <text evidence="8">Component of the translation initiation factor 2B (eIF2B) complex which is a heterodecamer of two sets of five different subunits: alpha, beta, gamma, delta and epsilon. Subunits alpha, beta and delta comprise a regulatory subcomplex and subunits epsilon and gamma comprise a catalytic subcomplex. Within the complex, the hexameric regulatory complex resides at the center, with the two heterodimeric catalytic subcomplexes bound on opposite sides.</text>
</comment>
<evidence type="ECO:0000256" key="1">
    <source>
        <dbReference type="ARBA" id="ARBA00004514"/>
    </source>
</evidence>
<dbReference type="GO" id="GO:0005829">
    <property type="term" value="C:cytosol"/>
    <property type="evidence" value="ECO:0007669"/>
    <property type="project" value="UniProtKB-SubCell"/>
</dbReference>
<dbReference type="InterPro" id="IPR051501">
    <property type="entry name" value="eIF2B_alpha/beta/delta"/>
</dbReference>
<dbReference type="GO" id="GO:0016740">
    <property type="term" value="F:transferase activity"/>
    <property type="evidence" value="ECO:0007669"/>
    <property type="project" value="UniProtKB-KW"/>
</dbReference>
<name>A0A316U2L9_9BASI</name>
<evidence type="ECO:0000256" key="9">
    <source>
        <dbReference type="RuleBase" id="RU003814"/>
    </source>
</evidence>
<dbReference type="EMBL" id="KZ819331">
    <property type="protein sequence ID" value="PWN19589.1"/>
    <property type="molecule type" value="Genomic_DNA"/>
</dbReference>
<dbReference type="OrthoDB" id="10249309at2759"/>
<dbReference type="Gene3D" id="1.20.120.1070">
    <property type="entry name" value="Translation initiation factor eIF-2B, N-terminal domain"/>
    <property type="match status" value="1"/>
</dbReference>
<evidence type="ECO:0000313" key="12">
    <source>
        <dbReference type="Proteomes" id="UP000245942"/>
    </source>
</evidence>
<dbReference type="AlphaFoldDB" id="A0A316U2L9"/>
<feature type="compositionally biased region" description="Low complexity" evidence="10">
    <location>
        <begin position="9"/>
        <end position="19"/>
    </location>
</feature>
<keyword evidence="5" id="KW-0648">Protein biosynthesis</keyword>
<feature type="region of interest" description="Disordered" evidence="10">
    <location>
        <begin position="275"/>
        <end position="329"/>
    </location>
</feature>
<dbReference type="GO" id="GO:0005851">
    <property type="term" value="C:eukaryotic translation initiation factor 2B complex"/>
    <property type="evidence" value="ECO:0007669"/>
    <property type="project" value="TreeGrafter"/>
</dbReference>
<feature type="region of interest" description="Disordered" evidence="10">
    <location>
        <begin position="1"/>
        <end position="20"/>
    </location>
</feature>
<dbReference type="GeneID" id="37012708"/>
<dbReference type="GO" id="GO:0003743">
    <property type="term" value="F:translation initiation factor activity"/>
    <property type="evidence" value="ECO:0007669"/>
    <property type="project" value="UniProtKB-KW"/>
</dbReference>
<dbReference type="Proteomes" id="UP000245942">
    <property type="component" value="Unassembled WGS sequence"/>
</dbReference>
<accession>A0A316U2L9</accession>
<dbReference type="GO" id="GO:0005085">
    <property type="term" value="F:guanyl-nucleotide exchange factor activity"/>
    <property type="evidence" value="ECO:0007669"/>
    <property type="project" value="TreeGrafter"/>
</dbReference>
<evidence type="ECO:0000256" key="5">
    <source>
        <dbReference type="ARBA" id="ARBA00022917"/>
    </source>
</evidence>
<dbReference type="PANTHER" id="PTHR45860:SF1">
    <property type="entry name" value="TRANSLATION INITIATION FACTOR EIF-2B SUBUNIT ALPHA"/>
    <property type="match status" value="1"/>
</dbReference>
<dbReference type="RefSeq" id="XP_025346749.1">
    <property type="nucleotide sequence ID" value="XM_025490974.1"/>
</dbReference>
<evidence type="ECO:0000256" key="4">
    <source>
        <dbReference type="ARBA" id="ARBA00022540"/>
    </source>
</evidence>
<feature type="compositionally biased region" description="Pro residues" evidence="10">
    <location>
        <begin position="307"/>
        <end position="316"/>
    </location>
</feature>
<feature type="compositionally biased region" description="Low complexity" evidence="10">
    <location>
        <begin position="280"/>
        <end position="298"/>
    </location>
</feature>
<keyword evidence="11" id="KW-0808">Transferase</keyword>
<reference evidence="11 12" key="1">
    <citation type="journal article" date="2018" name="Mol. Biol. Evol.">
        <title>Broad Genomic Sampling Reveals a Smut Pathogenic Ancestry of the Fungal Clade Ustilaginomycotina.</title>
        <authorList>
            <person name="Kijpornyongpan T."/>
            <person name="Mondo S.J."/>
            <person name="Barry K."/>
            <person name="Sandor L."/>
            <person name="Lee J."/>
            <person name="Lipzen A."/>
            <person name="Pangilinan J."/>
            <person name="LaButti K."/>
            <person name="Hainaut M."/>
            <person name="Henrissat B."/>
            <person name="Grigoriev I.V."/>
            <person name="Spatafora J.W."/>
            <person name="Aime M.C."/>
        </authorList>
    </citation>
    <scope>NUCLEOTIDE SEQUENCE [LARGE SCALE GENOMIC DNA]</scope>
    <source>
        <strain evidence="11 12">MCA 4718</strain>
    </source>
</reference>
<sequence length="377" mass="39939">MTASTLPPAAASSSSSSSSTGTFDIVSSYHSHLQSSLTLPHPIAAIHALCDLLSHPSTSPTTVSELITLIQSHSSKLKSSLASPVPATAGTDLFSRLVVSMDWRGGEDFQREKERLVLVAREYAEKTVPACRARICARAGVFLKEGAVVLTHSYSRVVMQLLLSAARLYRNTLQVYVTESRPEGLGLRTYEELRAAGIPATLVLDTAVAYVMSRVDVVLVGSEGVVESGGVLNAVGTYQLGLIAKSLGKPFYAAAESYKFLRLFPLSQSDLPTTRPILPFPSSSSSTPTSIASKTSTPADTAESKPEPPSSQPPQAHPHSHSHSHSQVQPLMSLEQECLNPSVDYTPPELVTAIISDVGVLTPGGVADALLMTYGGT</sequence>